<dbReference type="RefSeq" id="XP_018282778.1">
    <property type="nucleotide sequence ID" value="XM_018427286.1"/>
</dbReference>
<dbReference type="GO" id="GO:0006351">
    <property type="term" value="P:DNA-templated transcription"/>
    <property type="evidence" value="ECO:0007669"/>
    <property type="project" value="InterPro"/>
</dbReference>
<dbReference type="PANTHER" id="PTHR31668">
    <property type="entry name" value="GLUCOSE TRANSPORT TRANSCRIPTION REGULATOR RGT1-RELATED-RELATED"/>
    <property type="match status" value="1"/>
</dbReference>
<dbReference type="GeneID" id="28987889"/>
<dbReference type="GO" id="GO:0003677">
    <property type="term" value="F:DNA binding"/>
    <property type="evidence" value="ECO:0007669"/>
    <property type="project" value="InterPro"/>
</dbReference>
<evidence type="ECO:0000256" key="1">
    <source>
        <dbReference type="ARBA" id="ARBA00023242"/>
    </source>
</evidence>
<evidence type="ECO:0000256" key="2">
    <source>
        <dbReference type="SAM" id="MobiDB-lite"/>
    </source>
</evidence>
<dbReference type="EMBL" id="KQ087178">
    <property type="protein sequence ID" value="KLT46287.1"/>
    <property type="molecule type" value="Genomic_DNA"/>
</dbReference>
<feature type="region of interest" description="Disordered" evidence="2">
    <location>
        <begin position="1"/>
        <end position="35"/>
    </location>
</feature>
<feature type="compositionally biased region" description="Polar residues" evidence="2">
    <location>
        <begin position="1"/>
        <end position="10"/>
    </location>
</feature>
<dbReference type="InterPro" id="IPR050797">
    <property type="entry name" value="Carb_Metab_Trans_Reg"/>
</dbReference>
<keyword evidence="5" id="KW-1185">Reference proteome</keyword>
<feature type="domain" description="Xylanolytic transcriptional activator regulatory" evidence="3">
    <location>
        <begin position="136"/>
        <end position="243"/>
    </location>
</feature>
<dbReference type="PANTHER" id="PTHR31668:SF4">
    <property type="entry name" value="TRANSCRIPTIONAL ACTIVATOR PROTEIN DAL81"/>
    <property type="match status" value="1"/>
</dbReference>
<dbReference type="AlphaFoldDB" id="A0A0J0XZ20"/>
<dbReference type="GO" id="GO:0005634">
    <property type="term" value="C:nucleus"/>
    <property type="evidence" value="ECO:0007669"/>
    <property type="project" value="TreeGrafter"/>
</dbReference>
<dbReference type="CDD" id="cd12148">
    <property type="entry name" value="fungal_TF_MHR"/>
    <property type="match status" value="1"/>
</dbReference>
<dbReference type="Pfam" id="PF04082">
    <property type="entry name" value="Fungal_trans"/>
    <property type="match status" value="1"/>
</dbReference>
<evidence type="ECO:0000313" key="5">
    <source>
        <dbReference type="Proteomes" id="UP000053611"/>
    </source>
</evidence>
<evidence type="ECO:0000313" key="4">
    <source>
        <dbReference type="EMBL" id="KLT46287.1"/>
    </source>
</evidence>
<proteinExistence type="predicted"/>
<accession>A0A0J0XZ20</accession>
<dbReference type="Proteomes" id="UP000053611">
    <property type="component" value="Unassembled WGS sequence"/>
</dbReference>
<dbReference type="STRING" id="879819.A0A0J0XZ20"/>
<dbReference type="GO" id="GO:0008270">
    <property type="term" value="F:zinc ion binding"/>
    <property type="evidence" value="ECO:0007669"/>
    <property type="project" value="InterPro"/>
</dbReference>
<feature type="compositionally biased region" description="Low complexity" evidence="2">
    <location>
        <begin position="13"/>
        <end position="29"/>
    </location>
</feature>
<gene>
    <name evidence="4" type="ORF">CC85DRAFT_59374</name>
</gene>
<dbReference type="GO" id="GO:0001080">
    <property type="term" value="P:nitrogen catabolite activation of transcription from RNA polymerase II promoter"/>
    <property type="evidence" value="ECO:0007669"/>
    <property type="project" value="TreeGrafter"/>
</dbReference>
<evidence type="ECO:0000259" key="3">
    <source>
        <dbReference type="Pfam" id="PF04082"/>
    </source>
</evidence>
<keyword evidence="1" id="KW-0539">Nucleus</keyword>
<organism evidence="4 5">
    <name type="scientific">Cutaneotrichosporon oleaginosum</name>
    <dbReference type="NCBI Taxonomy" id="879819"/>
    <lineage>
        <taxon>Eukaryota</taxon>
        <taxon>Fungi</taxon>
        <taxon>Dikarya</taxon>
        <taxon>Basidiomycota</taxon>
        <taxon>Agaricomycotina</taxon>
        <taxon>Tremellomycetes</taxon>
        <taxon>Trichosporonales</taxon>
        <taxon>Trichosporonaceae</taxon>
        <taxon>Cutaneotrichosporon</taxon>
    </lineage>
</organism>
<sequence length="533" mass="59239">MPSRQLSNRSAPGRTATSASSDSTGAVSGPGPRMDDAMAMMNWMAPTHPVVITRPAPQNGGNLQADLLRYLFSPTPVLHHDWRYSDAASLEQARLKACDLWEEQNGAVWEETPSAAHLGLWAAGEVELERVAQDLIDTFFQVVHSRLPILEEPEFRTLYLDPDAAMGGPLSPALLAVVLAFGARFTEHATFVADREEISGREGDPGRSRMTQLLVIRAREIVEASKAFRVATLVNAQTLMILEGLLGQSVILKKQYRASYLSLAARHLDSLREPILHTTPVRDEKLRTRLAMQMVSSFEGAFFRLPELVVNDMVPLVSASTSDEEVWLSAARAGASICTKLCGELWAPRTSASGIPLNTLRDFVHDHSSWRDLYLSKLGLPVPWPEHWSALTTVRIMSTDVFYHALWLVAERAMSDFGIQESGEETMRGMFAFEAQQVRERLKREAMHSAMRIAMLSALATEQGYLRVDPLVLYRPIYDGGMYLARQGRDDCLGCVAGLRLYATAYPQMWELARDIESAFLATTQPLLEAPLI</sequence>
<name>A0A0J0XZ20_9TREE</name>
<protein>
    <recommendedName>
        <fullName evidence="3">Xylanolytic transcriptional activator regulatory domain-containing protein</fullName>
    </recommendedName>
</protein>
<dbReference type="OrthoDB" id="2534600at2759"/>
<dbReference type="InterPro" id="IPR007219">
    <property type="entry name" value="XnlR_reg_dom"/>
</dbReference>
<reference evidence="4 5" key="1">
    <citation type="submission" date="2015-03" db="EMBL/GenBank/DDBJ databases">
        <title>Genomics and transcriptomics of the oil-accumulating basidiomycete yeast T. oleaginosus allow insights into substrate utilization and the diverse evolutionary trajectories of mating systems in fungi.</title>
        <authorList>
            <consortium name="DOE Joint Genome Institute"/>
            <person name="Kourist R."/>
            <person name="Kracht O."/>
            <person name="Bracharz F."/>
            <person name="Lipzen A."/>
            <person name="Nolan M."/>
            <person name="Ohm R."/>
            <person name="Grigoriev I."/>
            <person name="Sun S."/>
            <person name="Heitman J."/>
            <person name="Bruck T."/>
            <person name="Nowrousian M."/>
        </authorList>
    </citation>
    <scope>NUCLEOTIDE SEQUENCE [LARGE SCALE GENOMIC DNA]</scope>
    <source>
        <strain evidence="4 5">IBC0246</strain>
    </source>
</reference>